<dbReference type="Proteomes" id="UP001333818">
    <property type="component" value="Unassembled WGS sequence"/>
</dbReference>
<evidence type="ECO:0000256" key="4">
    <source>
        <dbReference type="PROSITE-ProRule" id="PRU00433"/>
    </source>
</evidence>
<keyword evidence="3 4" id="KW-0408">Iron</keyword>
<keyword evidence="2 4" id="KW-0479">Metal-binding</keyword>
<gene>
    <name evidence="7" type="ORF">V2H45_04805</name>
</gene>
<organism evidence="7 8">
    <name type="scientific">Tumidithrix elongata BACA0141</name>
    <dbReference type="NCBI Taxonomy" id="2716417"/>
    <lineage>
        <taxon>Bacteria</taxon>
        <taxon>Bacillati</taxon>
        <taxon>Cyanobacteriota</taxon>
        <taxon>Cyanophyceae</taxon>
        <taxon>Pseudanabaenales</taxon>
        <taxon>Pseudanabaenaceae</taxon>
        <taxon>Tumidithrix</taxon>
        <taxon>Tumidithrix elongata</taxon>
    </lineage>
</organism>
<dbReference type="GO" id="GO:0009055">
    <property type="term" value="F:electron transfer activity"/>
    <property type="evidence" value="ECO:0007669"/>
    <property type="project" value="InterPro"/>
</dbReference>
<accession>A0AAW9PUE4</accession>
<evidence type="ECO:0000256" key="1">
    <source>
        <dbReference type="ARBA" id="ARBA00022617"/>
    </source>
</evidence>
<dbReference type="GO" id="GO:0020037">
    <property type="term" value="F:heme binding"/>
    <property type="evidence" value="ECO:0007669"/>
    <property type="project" value="InterPro"/>
</dbReference>
<dbReference type="InterPro" id="IPR036909">
    <property type="entry name" value="Cyt_c-like_dom_sf"/>
</dbReference>
<dbReference type="PANTHER" id="PTHR30600:SF4">
    <property type="entry name" value="CYTOCHROME C DOMAIN-CONTAINING PROTEIN"/>
    <property type="match status" value="1"/>
</dbReference>
<keyword evidence="5" id="KW-0472">Membrane</keyword>
<keyword evidence="5" id="KW-0812">Transmembrane</keyword>
<keyword evidence="5" id="KW-1133">Transmembrane helix</keyword>
<feature type="transmembrane region" description="Helical" evidence="5">
    <location>
        <begin position="20"/>
        <end position="40"/>
    </location>
</feature>
<keyword evidence="1 4" id="KW-0349">Heme</keyword>
<evidence type="ECO:0000256" key="5">
    <source>
        <dbReference type="SAM" id="Phobius"/>
    </source>
</evidence>
<evidence type="ECO:0000256" key="2">
    <source>
        <dbReference type="ARBA" id="ARBA00022723"/>
    </source>
</evidence>
<dbReference type="Gene3D" id="1.10.760.10">
    <property type="entry name" value="Cytochrome c-like domain"/>
    <property type="match status" value="1"/>
</dbReference>
<name>A0AAW9PUE4_9CYAN</name>
<dbReference type="GO" id="GO:0004130">
    <property type="term" value="F:cytochrome-c peroxidase activity"/>
    <property type="evidence" value="ECO:0007669"/>
    <property type="project" value="TreeGrafter"/>
</dbReference>
<dbReference type="AlphaFoldDB" id="A0AAW9PUE4"/>
<dbReference type="RefSeq" id="WP_330482491.1">
    <property type="nucleotide sequence ID" value="NZ_JAZBJZ010000012.1"/>
</dbReference>
<evidence type="ECO:0000313" key="7">
    <source>
        <dbReference type="EMBL" id="MEE3716066.1"/>
    </source>
</evidence>
<protein>
    <submittedName>
        <fullName evidence="7">Di-heme oxidoredictase family protein</fullName>
    </submittedName>
</protein>
<dbReference type="InterPro" id="IPR009056">
    <property type="entry name" value="Cyt_c-like_dom"/>
</dbReference>
<reference evidence="7" key="1">
    <citation type="submission" date="2024-01" db="EMBL/GenBank/DDBJ databases">
        <title>Bank of Algae and Cyanobacteria of the Azores (BACA) strain genomes.</title>
        <authorList>
            <person name="Luz R."/>
            <person name="Cordeiro R."/>
            <person name="Fonseca A."/>
            <person name="Goncalves V."/>
        </authorList>
    </citation>
    <scope>NUCLEOTIDE SEQUENCE</scope>
    <source>
        <strain evidence="7">BACA0141</strain>
    </source>
</reference>
<evidence type="ECO:0000259" key="6">
    <source>
        <dbReference type="PROSITE" id="PS51007"/>
    </source>
</evidence>
<dbReference type="PANTHER" id="PTHR30600">
    <property type="entry name" value="CYTOCHROME C PEROXIDASE-RELATED"/>
    <property type="match status" value="1"/>
</dbReference>
<dbReference type="PROSITE" id="PS51007">
    <property type="entry name" value="CYTC"/>
    <property type="match status" value="1"/>
</dbReference>
<dbReference type="Pfam" id="PF06537">
    <property type="entry name" value="DHOR"/>
    <property type="match status" value="2"/>
</dbReference>
<dbReference type="SUPFAM" id="SSF46626">
    <property type="entry name" value="Cytochrome c"/>
    <property type="match status" value="1"/>
</dbReference>
<dbReference type="InterPro" id="IPR051395">
    <property type="entry name" value="Cytochrome_c_Peroxidase/MauG"/>
</dbReference>
<dbReference type="InterPro" id="IPR010538">
    <property type="entry name" value="DHOR"/>
</dbReference>
<dbReference type="GO" id="GO:0046872">
    <property type="term" value="F:metal ion binding"/>
    <property type="evidence" value="ECO:0007669"/>
    <property type="project" value="UniProtKB-KW"/>
</dbReference>
<evidence type="ECO:0000313" key="8">
    <source>
        <dbReference type="Proteomes" id="UP001333818"/>
    </source>
</evidence>
<dbReference type="EMBL" id="JAZBJZ010000012">
    <property type="protein sequence ID" value="MEE3716066.1"/>
    <property type="molecule type" value="Genomic_DNA"/>
</dbReference>
<evidence type="ECO:0000256" key="3">
    <source>
        <dbReference type="ARBA" id="ARBA00023004"/>
    </source>
</evidence>
<comment type="caution">
    <text evidence="7">The sequence shown here is derived from an EMBL/GenBank/DDBJ whole genome shotgun (WGS) entry which is preliminary data.</text>
</comment>
<sequence>MQAYSPSQRLLPRWLRHPVVKSLLVLVISAAIAIGIQTWLDAQKSPQLNDDPLSGGQTSIVNRTSRAFDNPAANLTELEKDKHAEANATFNDVFVSAPADVNPGLGPLFNNTSCNGCHLQNGRGMPVIGSATSLKSQLLVRVSLPQGQPEVPGGSVPVPNIGTQIRDHAIYGYTPNASVTVKWQETEGKYGDGTAYKLQSPITTIQLPDGRSLPPEVMTSLRQPPPVIGLGLLEALEDKTILALADPEDKNGDGISGKANMVWDVEKKATSLGRFGLKANQPNLRQQSAAAYFNDMGVTNPVFPEPDGKTSDITNEKLISATFYTQSLTVPARPAAMLNDPTVKTGDRLFHQANCSSCHIQTLRTGKHELAAVANQTIHPYTDLLLHDMGAGLADNRPDFLASGTEWRTAPLWAIGLTHTVLPYSGFLHDGRARTLEEAILWHGGEAEKSKESFRAMPASDRAALLQFLHSL</sequence>
<keyword evidence="8" id="KW-1185">Reference proteome</keyword>
<dbReference type="PIRSF" id="PIRSF028099">
    <property type="entry name" value="DUF1111"/>
    <property type="match status" value="1"/>
</dbReference>
<feature type="domain" description="Cytochrome c" evidence="6">
    <location>
        <begin position="341"/>
        <end position="472"/>
    </location>
</feature>
<proteinExistence type="predicted"/>